<comment type="caution">
    <text evidence="1">The sequence shown here is derived from an EMBL/GenBank/DDBJ whole genome shotgun (WGS) entry which is preliminary data.</text>
</comment>
<reference evidence="1" key="2">
    <citation type="journal article" date="2021" name="Mar. Drugs">
        <title>Genome Reduction and Secondary Metabolism of the Marine Sponge-Associated Cyanobacterium Leptothoe.</title>
        <authorList>
            <person name="Konstantinou D."/>
            <person name="Popin R.V."/>
            <person name="Fewer D.P."/>
            <person name="Sivonen K."/>
            <person name="Gkelis S."/>
        </authorList>
    </citation>
    <scope>NUCLEOTIDE SEQUENCE</scope>
    <source>
        <strain evidence="1">TAU-MAC 1115</strain>
    </source>
</reference>
<dbReference type="Proteomes" id="UP000717364">
    <property type="component" value="Unassembled WGS sequence"/>
</dbReference>
<organism evidence="1 2">
    <name type="scientific">Leptothoe spongobia TAU-MAC 1115</name>
    <dbReference type="NCBI Taxonomy" id="1967444"/>
    <lineage>
        <taxon>Bacteria</taxon>
        <taxon>Bacillati</taxon>
        <taxon>Cyanobacteriota</taxon>
        <taxon>Cyanophyceae</taxon>
        <taxon>Nodosilineales</taxon>
        <taxon>Cymatolegaceae</taxon>
        <taxon>Leptothoe</taxon>
        <taxon>Leptothoe spongobia</taxon>
    </lineage>
</organism>
<dbReference type="RefSeq" id="WP_215610847.1">
    <property type="nucleotide sequence ID" value="NZ_JADOES010000059.1"/>
</dbReference>
<protein>
    <submittedName>
        <fullName evidence="1">Uncharacterized protein</fullName>
    </submittedName>
</protein>
<name>A0A947GKF8_9CYAN</name>
<keyword evidence="2" id="KW-1185">Reference proteome</keyword>
<reference evidence="1" key="1">
    <citation type="submission" date="2020-11" db="EMBL/GenBank/DDBJ databases">
        <authorList>
            <person name="Konstantinou D."/>
            <person name="Gkelis S."/>
            <person name="Popin R."/>
            <person name="Fewer D."/>
            <person name="Sivonen K."/>
        </authorList>
    </citation>
    <scope>NUCLEOTIDE SEQUENCE</scope>
    <source>
        <strain evidence="1">TAU-MAC 1115</strain>
    </source>
</reference>
<dbReference type="AlphaFoldDB" id="A0A947GKF8"/>
<sequence length="85" mass="10121">MIFSRTYSEQHYSSAVTAAVADLLQSYRGYQIDVMRILPSHERETRAYELWITAWDKNEDRYEFIYELRIGVVKGELIVLSWMPL</sequence>
<gene>
    <name evidence="1" type="ORF">IXB50_20395</name>
</gene>
<evidence type="ECO:0000313" key="1">
    <source>
        <dbReference type="EMBL" id="MBT9317785.1"/>
    </source>
</evidence>
<proteinExistence type="predicted"/>
<dbReference type="EMBL" id="JADOES010000059">
    <property type="protein sequence ID" value="MBT9317785.1"/>
    <property type="molecule type" value="Genomic_DNA"/>
</dbReference>
<evidence type="ECO:0000313" key="2">
    <source>
        <dbReference type="Proteomes" id="UP000717364"/>
    </source>
</evidence>
<accession>A0A947GKF8</accession>